<dbReference type="Gene3D" id="3.40.50.1460">
    <property type="match status" value="1"/>
</dbReference>
<dbReference type="Pfam" id="PF03781">
    <property type="entry name" value="FGE-sulfatase"/>
    <property type="match status" value="1"/>
</dbReference>
<dbReference type="SUPFAM" id="SSF56436">
    <property type="entry name" value="C-type lectin-like"/>
    <property type="match status" value="1"/>
</dbReference>
<keyword evidence="5" id="KW-1185">Reference proteome</keyword>
<dbReference type="AlphaFoldDB" id="A0A947D573"/>
<dbReference type="InterPro" id="IPR042095">
    <property type="entry name" value="SUMF_sf"/>
</dbReference>
<proteinExistence type="predicted"/>
<feature type="compositionally biased region" description="Basic and acidic residues" evidence="1">
    <location>
        <begin position="1"/>
        <end position="11"/>
    </location>
</feature>
<protein>
    <submittedName>
        <fullName evidence="4">SUMF1/EgtB/PvdO family nonheme iron enzyme</fullName>
    </submittedName>
</protein>
<name>A0A947D573_9HYPH</name>
<feature type="domain" description="Caspase family p20" evidence="3">
    <location>
        <begin position="102"/>
        <end position="231"/>
    </location>
</feature>
<dbReference type="GO" id="GO:0006508">
    <property type="term" value="P:proteolysis"/>
    <property type="evidence" value="ECO:0007669"/>
    <property type="project" value="InterPro"/>
</dbReference>
<dbReference type="PANTHER" id="PTHR23150">
    <property type="entry name" value="SULFATASE MODIFYING FACTOR 1, 2"/>
    <property type="match status" value="1"/>
</dbReference>
<dbReference type="InterPro" id="IPR051043">
    <property type="entry name" value="Sulfatase_Mod_Factor_Kinase"/>
</dbReference>
<keyword evidence="2" id="KW-0812">Transmembrane</keyword>
<evidence type="ECO:0000256" key="1">
    <source>
        <dbReference type="SAM" id="MobiDB-lite"/>
    </source>
</evidence>
<organism evidence="4 5">
    <name type="scientific">Prosthecodimorpha staleyi</name>
    <dbReference type="NCBI Taxonomy" id="2840188"/>
    <lineage>
        <taxon>Bacteria</taxon>
        <taxon>Pseudomonadati</taxon>
        <taxon>Pseudomonadota</taxon>
        <taxon>Alphaproteobacteria</taxon>
        <taxon>Hyphomicrobiales</taxon>
        <taxon>Ancalomicrobiaceae</taxon>
        <taxon>Prosthecodimorpha</taxon>
    </lineage>
</organism>
<dbReference type="InterPro" id="IPR029030">
    <property type="entry name" value="Caspase-like_dom_sf"/>
</dbReference>
<dbReference type="InterPro" id="IPR005532">
    <property type="entry name" value="SUMF_dom"/>
</dbReference>
<dbReference type="RefSeq" id="WP_261969014.1">
    <property type="nucleotide sequence ID" value="NZ_JAHHZF010000006.1"/>
</dbReference>
<comment type="caution">
    <text evidence="4">The sequence shown here is derived from an EMBL/GenBank/DDBJ whole genome shotgun (WGS) entry which is preliminary data.</text>
</comment>
<dbReference type="InterPro" id="IPR011600">
    <property type="entry name" value="Pept_C14_caspase"/>
</dbReference>
<dbReference type="Pfam" id="PF00656">
    <property type="entry name" value="Peptidase_C14"/>
    <property type="match status" value="1"/>
</dbReference>
<reference evidence="4 5" key="1">
    <citation type="submission" date="2021-06" db="EMBL/GenBank/DDBJ databases">
        <authorList>
            <person name="Grouzdev D.S."/>
            <person name="Koziaeva V."/>
        </authorList>
    </citation>
    <scope>NUCLEOTIDE SEQUENCE [LARGE SCALE GENOMIC DNA]</scope>
    <source>
        <strain evidence="4 5">22</strain>
    </source>
</reference>
<dbReference type="InterPro" id="IPR001309">
    <property type="entry name" value="Pept_C14_p20"/>
</dbReference>
<dbReference type="EMBL" id="JAHHZF010000006">
    <property type="protein sequence ID" value="MBT9290409.1"/>
    <property type="molecule type" value="Genomic_DNA"/>
</dbReference>
<evidence type="ECO:0000313" key="5">
    <source>
        <dbReference type="Proteomes" id="UP000766595"/>
    </source>
</evidence>
<feature type="region of interest" description="Disordered" evidence="1">
    <location>
        <begin position="1"/>
        <end position="43"/>
    </location>
</feature>
<dbReference type="Gene3D" id="3.90.1580.10">
    <property type="entry name" value="paralog of FGE (formylglycine-generating enzyme)"/>
    <property type="match status" value="1"/>
</dbReference>
<evidence type="ECO:0000313" key="4">
    <source>
        <dbReference type="EMBL" id="MBT9290409.1"/>
    </source>
</evidence>
<feature type="transmembrane region" description="Helical" evidence="2">
    <location>
        <begin position="81"/>
        <end position="99"/>
    </location>
</feature>
<evidence type="ECO:0000256" key="2">
    <source>
        <dbReference type="SAM" id="Phobius"/>
    </source>
</evidence>
<evidence type="ECO:0000259" key="3">
    <source>
        <dbReference type="PROSITE" id="PS50208"/>
    </source>
</evidence>
<dbReference type="SUPFAM" id="SSF52129">
    <property type="entry name" value="Caspase-like"/>
    <property type="match status" value="1"/>
</dbReference>
<sequence length="742" mass="80221">MQGAKGKEPRERHNRFLQSLNALSPSPPKGDNGKEPWGRLGRTPQPHALQTIWGVGRLRRSAGFALFRVEPVVSVARNRPMILRLVLICVLFALSIGGARAETRVALVIGNGAYRFVEPLRNPPRDAAAIAKLLAGAGFDVTFHSDLDRRRMRDALRQFASKAERADVALVYFAGHGMEVGGGNWLIPTDAALASSADVEDEALGLQRVRDAVAGAGRLRVVILDACRDNPFVKRMTVSRRSVVPGRGLGRVEADAAEVIAFSAAEGKTAGDGQGENSPYASALMKRLVEPGVDVRRLFGFVYDDVRRATAAEPTGPQEPAVYFPRMGGEDVVLVEKSAATNATTTTMVATTTTGNPPPAQTPDLDALAQGDFQIAARIATVEAWDAFLERHGTGRYAVWARAERGKLAAVLPTGRPEGPAGQPEGPVGKPDRPASGRVEETCGKVWQRLAGPPATLSAFDESCLRPGDEFRECDVCPVMVVLPTGRFRMGSPPTEAGRHDDEGPQRVIPIHRPFAVSKFPITVRQFQSFGIIGNYQSKTNCQKVGGTWTQFVDKISDPVTCVSWFDAKAYTEWLTRHSGQHYRLPSEAEWEYAARGVTDESAPSRRYAHGDDEKSLCRYANVYDLSAKRAFKATAASIECDDGYPGVSPVGKFAPNAFGLYDMQGNVYQWVADCYSALTYSVPIADVSAHDFANCGNRVARGGSWGKGGVDMRVASRATTAPATAAITIGFRVVRPLQRTP</sequence>
<keyword evidence="2" id="KW-1133">Transmembrane helix</keyword>
<dbReference type="GO" id="GO:0120147">
    <property type="term" value="F:formylglycine-generating oxidase activity"/>
    <property type="evidence" value="ECO:0007669"/>
    <property type="project" value="TreeGrafter"/>
</dbReference>
<keyword evidence="2" id="KW-0472">Membrane</keyword>
<feature type="region of interest" description="Disordered" evidence="1">
    <location>
        <begin position="411"/>
        <end position="438"/>
    </location>
</feature>
<gene>
    <name evidence="4" type="ORF">KL771_13145</name>
</gene>
<dbReference type="Proteomes" id="UP000766595">
    <property type="component" value="Unassembled WGS sequence"/>
</dbReference>
<dbReference type="GO" id="GO:0004197">
    <property type="term" value="F:cysteine-type endopeptidase activity"/>
    <property type="evidence" value="ECO:0007669"/>
    <property type="project" value="InterPro"/>
</dbReference>
<dbReference type="PANTHER" id="PTHR23150:SF35">
    <property type="entry name" value="BLL6746 PROTEIN"/>
    <property type="match status" value="1"/>
</dbReference>
<dbReference type="PROSITE" id="PS50208">
    <property type="entry name" value="CASPASE_P20"/>
    <property type="match status" value="1"/>
</dbReference>
<dbReference type="InterPro" id="IPR016187">
    <property type="entry name" value="CTDL_fold"/>
</dbReference>
<accession>A0A947D573</accession>